<organism evidence="2 3">
    <name type="scientific">Lentilactobacillus fungorum</name>
    <dbReference type="NCBI Taxonomy" id="2201250"/>
    <lineage>
        <taxon>Bacteria</taxon>
        <taxon>Bacillati</taxon>
        <taxon>Bacillota</taxon>
        <taxon>Bacilli</taxon>
        <taxon>Lactobacillales</taxon>
        <taxon>Lactobacillaceae</taxon>
        <taxon>Lentilactobacillus</taxon>
    </lineage>
</organism>
<dbReference type="PROSITE" id="PS51257">
    <property type="entry name" value="PROKAR_LIPOPROTEIN"/>
    <property type="match status" value="1"/>
</dbReference>
<evidence type="ECO:0000313" key="2">
    <source>
        <dbReference type="EMBL" id="GHP15110.1"/>
    </source>
</evidence>
<dbReference type="Proteomes" id="UP000604765">
    <property type="component" value="Unassembled WGS sequence"/>
</dbReference>
<keyword evidence="3" id="KW-1185">Reference proteome</keyword>
<evidence type="ECO:0000256" key="1">
    <source>
        <dbReference type="SAM" id="MobiDB-lite"/>
    </source>
</evidence>
<evidence type="ECO:0008006" key="4">
    <source>
        <dbReference type="Google" id="ProtNLM"/>
    </source>
</evidence>
<evidence type="ECO:0000313" key="3">
    <source>
        <dbReference type="Proteomes" id="UP000604765"/>
    </source>
</evidence>
<proteinExistence type="predicted"/>
<name>A0ABQ3W1P7_9LACO</name>
<reference evidence="2 3" key="1">
    <citation type="journal article" date="2021" name="Int. J. Syst. Evol. Microbiol.">
        <title>Lentilactobacillus fungorum sp. nov., isolated from spent mushroom substrates.</title>
        <authorList>
            <person name="Tohno M."/>
            <person name="Tanizawa Y."/>
            <person name="Kojima Y."/>
            <person name="Sakamoto M."/>
            <person name="Ohkuma M."/>
            <person name="Kobayashi H."/>
        </authorList>
    </citation>
    <scope>NUCLEOTIDE SEQUENCE [LARGE SCALE GENOMIC DNA]</scope>
    <source>
        <strain evidence="2 3">YK48G</strain>
    </source>
</reference>
<sequence length="276" mass="31331">MIEQKMKIKVLKQLAGLIVGAGCLLGGYLQVEAQSLIKSTIFENQLMAGKHSNKTTTSSKKTVAAKKSASTQKTATKKSSSTSKETPRKSKATKTKSSAATMPVTVNYHRGEGNESATLSQNYQKYHLYNHVTDSGYFTYYYNWNNVPAAFKRRVYVDARAVKKTTGTTWYRIRFAKAAKAQKYWVYAKALTFDEVKYVPSTQKIKIKHGSYALRSHVYNSEDLSLVKGSAKSILNRTYKANQEAVKFHSKGFTIWYRFRWHSKNVWICQQAVQLL</sequence>
<gene>
    <name evidence="2" type="ORF">YK48G_25350</name>
</gene>
<feature type="region of interest" description="Disordered" evidence="1">
    <location>
        <begin position="50"/>
        <end position="101"/>
    </location>
</feature>
<protein>
    <recommendedName>
        <fullName evidence="4">Surface layer protein A domain-containing protein</fullName>
    </recommendedName>
</protein>
<feature type="compositionally biased region" description="Low complexity" evidence="1">
    <location>
        <begin position="54"/>
        <end position="84"/>
    </location>
</feature>
<dbReference type="RefSeq" id="WP_203631088.1">
    <property type="nucleotide sequence ID" value="NZ_BNJR01000021.1"/>
</dbReference>
<accession>A0ABQ3W1P7</accession>
<comment type="caution">
    <text evidence="2">The sequence shown here is derived from an EMBL/GenBank/DDBJ whole genome shotgun (WGS) entry which is preliminary data.</text>
</comment>
<dbReference type="EMBL" id="BNJR01000021">
    <property type="protein sequence ID" value="GHP15110.1"/>
    <property type="molecule type" value="Genomic_DNA"/>
</dbReference>